<dbReference type="PANTHER" id="PTHR11929">
    <property type="entry name" value="ALPHA- 1,3 -FUCOSYLTRANSFERASE"/>
    <property type="match status" value="1"/>
</dbReference>
<dbReference type="Proteomes" id="UP000663845">
    <property type="component" value="Unassembled WGS sequence"/>
</dbReference>
<evidence type="ECO:0000313" key="13">
    <source>
        <dbReference type="EMBL" id="CAF1114585.1"/>
    </source>
</evidence>
<evidence type="ECO:0000256" key="11">
    <source>
        <dbReference type="RuleBase" id="RU003832"/>
    </source>
</evidence>
<comment type="subcellular location">
    <subcellularLocation>
        <location evidence="10">Endomembrane system</location>
        <topology evidence="10">Single-pass type II membrane protein</topology>
    </subcellularLocation>
    <subcellularLocation>
        <location evidence="11">Golgi apparatus</location>
        <location evidence="11">Golgi stack membrane</location>
        <topology evidence="11">Single-pass type II membrane protein</topology>
    </subcellularLocation>
</comment>
<evidence type="ECO:0000256" key="7">
    <source>
        <dbReference type="ARBA" id="ARBA00022989"/>
    </source>
</evidence>
<keyword evidence="3 11" id="KW-0328">Glycosyltransferase</keyword>
<dbReference type="UniPathway" id="UPA00378"/>
<dbReference type="InterPro" id="IPR055270">
    <property type="entry name" value="Glyco_tran_10_C"/>
</dbReference>
<name>A0A814Q4W4_9BILA</name>
<organism evidence="13 14">
    <name type="scientific">Adineta steineri</name>
    <dbReference type="NCBI Taxonomy" id="433720"/>
    <lineage>
        <taxon>Eukaryota</taxon>
        <taxon>Metazoa</taxon>
        <taxon>Spiralia</taxon>
        <taxon>Gnathifera</taxon>
        <taxon>Rotifera</taxon>
        <taxon>Eurotatoria</taxon>
        <taxon>Bdelloidea</taxon>
        <taxon>Adinetida</taxon>
        <taxon>Adinetidae</taxon>
        <taxon>Adineta</taxon>
    </lineage>
</organism>
<evidence type="ECO:0000256" key="4">
    <source>
        <dbReference type="ARBA" id="ARBA00022679"/>
    </source>
</evidence>
<keyword evidence="7 11" id="KW-1133">Transmembrane helix</keyword>
<reference evidence="13" key="1">
    <citation type="submission" date="2021-02" db="EMBL/GenBank/DDBJ databases">
        <authorList>
            <person name="Nowell W R."/>
        </authorList>
    </citation>
    <scope>NUCLEOTIDE SEQUENCE</scope>
</reference>
<dbReference type="SUPFAM" id="SSF53756">
    <property type="entry name" value="UDP-Glycosyltransferase/glycogen phosphorylase"/>
    <property type="match status" value="1"/>
</dbReference>
<feature type="domain" description="Fucosyltransferase C-terminal" evidence="12">
    <location>
        <begin position="310"/>
        <end position="509"/>
    </location>
</feature>
<proteinExistence type="inferred from homology"/>
<keyword evidence="8 11" id="KW-0472">Membrane</keyword>
<keyword evidence="4 11" id="KW-0808">Transferase</keyword>
<dbReference type="GO" id="GO:0032580">
    <property type="term" value="C:Golgi cisterna membrane"/>
    <property type="evidence" value="ECO:0007669"/>
    <property type="project" value="UniProtKB-SubCell"/>
</dbReference>
<keyword evidence="9" id="KW-0325">Glycoprotein</keyword>
<dbReference type="InterPro" id="IPR038577">
    <property type="entry name" value="GT10-like_C_sf"/>
</dbReference>
<evidence type="ECO:0000256" key="3">
    <source>
        <dbReference type="ARBA" id="ARBA00022676"/>
    </source>
</evidence>
<evidence type="ECO:0000256" key="5">
    <source>
        <dbReference type="ARBA" id="ARBA00022692"/>
    </source>
</evidence>
<comment type="pathway">
    <text evidence="1">Protein modification; protein glycosylation.</text>
</comment>
<dbReference type="GO" id="GO:0046920">
    <property type="term" value="F:alpha-(1-&gt;3)-fucosyltransferase activity"/>
    <property type="evidence" value="ECO:0007669"/>
    <property type="project" value="TreeGrafter"/>
</dbReference>
<evidence type="ECO:0000256" key="8">
    <source>
        <dbReference type="ARBA" id="ARBA00023136"/>
    </source>
</evidence>
<accession>A0A814Q4W4</accession>
<protein>
    <recommendedName>
        <fullName evidence="11">Fucosyltransferase</fullName>
        <ecNumber evidence="11">2.4.1.-</ecNumber>
    </recommendedName>
</protein>
<dbReference type="Pfam" id="PF00852">
    <property type="entry name" value="Glyco_transf_10"/>
    <property type="match status" value="1"/>
</dbReference>
<gene>
    <name evidence="13" type="ORF">JYZ213_LOCUS22129</name>
</gene>
<evidence type="ECO:0000256" key="9">
    <source>
        <dbReference type="ARBA" id="ARBA00023180"/>
    </source>
</evidence>
<comment type="caution">
    <text evidence="13">The sequence shown here is derived from an EMBL/GenBank/DDBJ whole genome shotgun (WGS) entry which is preliminary data.</text>
</comment>
<evidence type="ECO:0000256" key="6">
    <source>
        <dbReference type="ARBA" id="ARBA00022968"/>
    </source>
</evidence>
<evidence type="ECO:0000256" key="10">
    <source>
        <dbReference type="ARBA" id="ARBA00060399"/>
    </source>
</evidence>
<keyword evidence="11" id="KW-0333">Golgi apparatus</keyword>
<dbReference type="EMBL" id="CAJNOG010000248">
    <property type="protein sequence ID" value="CAF1114585.1"/>
    <property type="molecule type" value="Genomic_DNA"/>
</dbReference>
<sequence length="520" mass="61196">MKYFSKRQRKLLWKALCISIVITLIVYIFVINYIVQLEEEINLCEFDKHKSNDRIKYIFNLAYWRILIYNEQIFSKENQTLWCNIPNELQLISKTICQIYNIHDCTRLPCRMIYSSPNTLKDVNCTYDGRIFKVNNDSSIQNQPDLTCKMDYSLDLFIKKSSDYSYPSMIVDAFIPLLTYEYKNILNNKYRSCDSMWGMTFNFESISNYPWAADRKKLKLFDVTFGYDRSLYDFIPHPWLYDYIKQINSTSRRLSMQKAMNNKVPINSKEHADIYWTNKQMNSSGQNKTANGSYNSSGQNKTANGSYVKSSILWMNSNCNTKSQRTQYMEQLMKYIDVDNYGNCGSNKLPLPEHIIKIRGSNNQNSSDRSSYNWQGVKLALAKEYLFTIAIENSLDFDYITEKLWQPLVAGSIPIYLGAPNIHDWLPCQTDCIIDLNKFKTPQDAAMYIKQVATNKTLYESYHKWRDQPVSLQFQSMLNYFSTIRNYSLECILCGMSKQVDQNKDPKEYKNKIIKTIRHF</sequence>
<evidence type="ECO:0000313" key="14">
    <source>
        <dbReference type="Proteomes" id="UP000663845"/>
    </source>
</evidence>
<dbReference type="EC" id="2.4.1.-" evidence="11"/>
<feature type="transmembrane region" description="Helical" evidence="11">
    <location>
        <begin position="12"/>
        <end position="35"/>
    </location>
</feature>
<dbReference type="Gene3D" id="3.40.50.11660">
    <property type="entry name" value="Glycosyl transferase family 10, C-terminal domain"/>
    <property type="match status" value="1"/>
</dbReference>
<keyword evidence="6" id="KW-0735">Signal-anchor</keyword>
<evidence type="ECO:0000256" key="2">
    <source>
        <dbReference type="ARBA" id="ARBA00008919"/>
    </source>
</evidence>
<dbReference type="AlphaFoldDB" id="A0A814Q4W4"/>
<dbReference type="PANTHER" id="PTHR11929:SF194">
    <property type="entry name" value="ALPHA-(1,3)-FUCOSYLTRANSFERASE 10"/>
    <property type="match status" value="1"/>
</dbReference>
<evidence type="ECO:0000256" key="1">
    <source>
        <dbReference type="ARBA" id="ARBA00004922"/>
    </source>
</evidence>
<keyword evidence="5 11" id="KW-0812">Transmembrane</keyword>
<comment type="similarity">
    <text evidence="2 11">Belongs to the glycosyltransferase 10 family.</text>
</comment>
<dbReference type="InterPro" id="IPR001503">
    <property type="entry name" value="Glyco_trans_10"/>
</dbReference>
<dbReference type="FunFam" id="3.40.50.11660:FF:000002">
    <property type="entry name" value="Alpha-(1,3)-fucosyltransferase"/>
    <property type="match status" value="1"/>
</dbReference>
<evidence type="ECO:0000259" key="12">
    <source>
        <dbReference type="Pfam" id="PF00852"/>
    </source>
</evidence>